<dbReference type="EMBL" id="JBHSDU010000003">
    <property type="protein sequence ID" value="MFC4309105.1"/>
    <property type="molecule type" value="Genomic_DNA"/>
</dbReference>
<dbReference type="Proteomes" id="UP001595904">
    <property type="component" value="Unassembled WGS sequence"/>
</dbReference>
<organism evidence="2 3">
    <name type="scientific">Steroidobacter flavus</name>
    <dbReference type="NCBI Taxonomy" id="1842136"/>
    <lineage>
        <taxon>Bacteria</taxon>
        <taxon>Pseudomonadati</taxon>
        <taxon>Pseudomonadota</taxon>
        <taxon>Gammaproteobacteria</taxon>
        <taxon>Steroidobacterales</taxon>
        <taxon>Steroidobacteraceae</taxon>
        <taxon>Steroidobacter</taxon>
    </lineage>
</organism>
<dbReference type="PROSITE" id="PS51257">
    <property type="entry name" value="PROKAR_LIPOPROTEIN"/>
    <property type="match status" value="1"/>
</dbReference>
<keyword evidence="3" id="KW-1185">Reference proteome</keyword>
<dbReference type="RefSeq" id="WP_380596168.1">
    <property type="nucleotide sequence ID" value="NZ_JBHSDU010000003.1"/>
</dbReference>
<dbReference type="InterPro" id="IPR011059">
    <property type="entry name" value="Metal-dep_hydrolase_composite"/>
</dbReference>
<evidence type="ECO:0000313" key="2">
    <source>
        <dbReference type="EMBL" id="MFC4309105.1"/>
    </source>
</evidence>
<feature type="chain" id="PRO_5046988990" description="Amidohydrolase" evidence="1">
    <location>
        <begin position="26"/>
        <end position="154"/>
    </location>
</feature>
<proteinExistence type="predicted"/>
<evidence type="ECO:0000313" key="3">
    <source>
        <dbReference type="Proteomes" id="UP001595904"/>
    </source>
</evidence>
<dbReference type="PANTHER" id="PTHR43135">
    <property type="entry name" value="ALPHA-D-RIBOSE 1-METHYLPHOSPHONATE 5-TRIPHOSPHATE DIPHOSPHATASE"/>
    <property type="match status" value="1"/>
</dbReference>
<dbReference type="PANTHER" id="PTHR43135:SF3">
    <property type="entry name" value="ALPHA-D-RIBOSE 1-METHYLPHOSPHONATE 5-TRIPHOSPHATE DIPHOSPHATASE"/>
    <property type="match status" value="1"/>
</dbReference>
<protein>
    <recommendedName>
        <fullName evidence="4">Amidohydrolase</fullName>
    </recommendedName>
</protein>
<accession>A0ABV8SQ57</accession>
<dbReference type="Gene3D" id="2.30.40.10">
    <property type="entry name" value="Urease, subunit C, domain 1"/>
    <property type="match status" value="1"/>
</dbReference>
<evidence type="ECO:0000256" key="1">
    <source>
        <dbReference type="SAM" id="SignalP"/>
    </source>
</evidence>
<dbReference type="InterPro" id="IPR051781">
    <property type="entry name" value="Metallo-dep_Hydrolase"/>
</dbReference>
<evidence type="ECO:0008006" key="4">
    <source>
        <dbReference type="Google" id="ProtNLM"/>
    </source>
</evidence>
<dbReference type="Gene3D" id="3.30.110.90">
    <property type="entry name" value="Amidohydrolase"/>
    <property type="match status" value="1"/>
</dbReference>
<comment type="caution">
    <text evidence="2">The sequence shown here is derived from an EMBL/GenBank/DDBJ whole genome shotgun (WGS) entry which is preliminary data.</text>
</comment>
<feature type="signal peptide" evidence="1">
    <location>
        <begin position="1"/>
        <end position="25"/>
    </location>
</feature>
<name>A0ABV8SQ57_9GAMM</name>
<dbReference type="SUPFAM" id="SSF51338">
    <property type="entry name" value="Composite domain of metallo-dependent hydrolases"/>
    <property type="match status" value="1"/>
</dbReference>
<gene>
    <name evidence="2" type="ORF">ACFPN2_08445</name>
</gene>
<reference evidence="3" key="1">
    <citation type="journal article" date="2019" name="Int. J. Syst. Evol. Microbiol.">
        <title>The Global Catalogue of Microorganisms (GCM) 10K type strain sequencing project: providing services to taxonomists for standard genome sequencing and annotation.</title>
        <authorList>
            <consortium name="The Broad Institute Genomics Platform"/>
            <consortium name="The Broad Institute Genome Sequencing Center for Infectious Disease"/>
            <person name="Wu L."/>
            <person name="Ma J."/>
        </authorList>
    </citation>
    <scope>NUCLEOTIDE SEQUENCE [LARGE SCALE GENOMIC DNA]</scope>
    <source>
        <strain evidence="3">CGMCC 1.10759</strain>
    </source>
</reference>
<keyword evidence="1" id="KW-0732">Signal</keyword>
<sequence>MAFRSTINLWLASVAVLACAFTARADDTGIIALEHVTIVDVQLGKLLPDQSVIWQRSRILATGPSNSVAVPAKAQRVDGQGRFVMPGLWDMHVHVGTPETAADELTLPMFIANGVTSVRDMSDYIAGPDYRYSARLPPNVGMPKLAPVCASGPV</sequence>